<dbReference type="Proteomes" id="UP000262582">
    <property type="component" value="Chromosome"/>
</dbReference>
<dbReference type="CDD" id="cd02966">
    <property type="entry name" value="TlpA_like_family"/>
    <property type="match status" value="1"/>
</dbReference>
<keyword evidence="4" id="KW-1185">Reference proteome</keyword>
<dbReference type="InterPro" id="IPR036249">
    <property type="entry name" value="Thioredoxin-like_sf"/>
</dbReference>
<dbReference type="RefSeq" id="WP_118917476.1">
    <property type="nucleotide sequence ID" value="NZ_CP032097.1"/>
</dbReference>
<feature type="domain" description="Thioredoxin" evidence="1">
    <location>
        <begin position="35"/>
        <end position="186"/>
    </location>
</feature>
<reference evidence="3 5" key="1">
    <citation type="submission" date="2017-09" db="EMBL/GenBank/DDBJ databases">
        <title>Genomics of the genus Arcobacter.</title>
        <authorList>
            <person name="Perez-Cataluna A."/>
            <person name="Figueras M.J."/>
            <person name="Salas-Masso N."/>
        </authorList>
    </citation>
    <scope>NUCLEOTIDE SEQUENCE [LARGE SCALE GENOMIC DNA]</scope>
    <source>
        <strain evidence="3 5">CECT 7837</strain>
    </source>
</reference>
<dbReference type="InterPro" id="IPR050553">
    <property type="entry name" value="Thioredoxin_ResA/DsbE_sf"/>
</dbReference>
<evidence type="ECO:0000313" key="2">
    <source>
        <dbReference type="EMBL" id="AXX95299.1"/>
    </source>
</evidence>
<dbReference type="KEGG" id="aell:AELL_1645"/>
<dbReference type="Proteomes" id="UP000290588">
    <property type="component" value="Unassembled WGS sequence"/>
</dbReference>
<evidence type="ECO:0000313" key="3">
    <source>
        <dbReference type="EMBL" id="RXI29570.1"/>
    </source>
</evidence>
<dbReference type="EMBL" id="NXIG01000011">
    <property type="protein sequence ID" value="RXI29570.1"/>
    <property type="molecule type" value="Genomic_DNA"/>
</dbReference>
<dbReference type="Pfam" id="PF08534">
    <property type="entry name" value="Redoxin"/>
    <property type="match status" value="1"/>
</dbReference>
<dbReference type="InterPro" id="IPR013740">
    <property type="entry name" value="Redoxin"/>
</dbReference>
<dbReference type="Gene3D" id="3.40.30.10">
    <property type="entry name" value="Glutaredoxin"/>
    <property type="match status" value="1"/>
</dbReference>
<organism evidence="3 5">
    <name type="scientific">Arcobacter ellisii</name>
    <dbReference type="NCBI Taxonomy" id="913109"/>
    <lineage>
        <taxon>Bacteria</taxon>
        <taxon>Pseudomonadati</taxon>
        <taxon>Campylobacterota</taxon>
        <taxon>Epsilonproteobacteria</taxon>
        <taxon>Campylobacterales</taxon>
        <taxon>Arcobacteraceae</taxon>
        <taxon>Arcobacter</taxon>
    </lineage>
</organism>
<reference evidence="2 4" key="2">
    <citation type="submission" date="2018-08" db="EMBL/GenBank/DDBJ databases">
        <title>Complete genome of the Arcobacter ellisii type strain LMG 26155.</title>
        <authorList>
            <person name="Miller W.G."/>
            <person name="Yee E."/>
            <person name="Bono J.L."/>
        </authorList>
    </citation>
    <scope>NUCLEOTIDE SEQUENCE [LARGE SCALE GENOMIC DNA]</scope>
    <source>
        <strain evidence="2 4">LMG 26155</strain>
    </source>
</reference>
<dbReference type="PROSITE" id="PS51257">
    <property type="entry name" value="PROKAR_LIPOPROTEIN"/>
    <property type="match status" value="1"/>
</dbReference>
<dbReference type="GO" id="GO:0016491">
    <property type="term" value="F:oxidoreductase activity"/>
    <property type="evidence" value="ECO:0007669"/>
    <property type="project" value="InterPro"/>
</dbReference>
<accession>A0A347U8X1</accession>
<gene>
    <name evidence="2" type="ORF">AELL_1645</name>
    <name evidence="3" type="ORF">CP962_10915</name>
</gene>
<evidence type="ECO:0000313" key="4">
    <source>
        <dbReference type="Proteomes" id="UP000262582"/>
    </source>
</evidence>
<dbReference type="PANTHER" id="PTHR42852:SF13">
    <property type="entry name" value="PROTEIN DIPZ"/>
    <property type="match status" value="1"/>
</dbReference>
<dbReference type="OrthoDB" id="9813820at2"/>
<dbReference type="PROSITE" id="PS51352">
    <property type="entry name" value="THIOREDOXIN_2"/>
    <property type="match status" value="1"/>
</dbReference>
<dbReference type="PANTHER" id="PTHR42852">
    <property type="entry name" value="THIOL:DISULFIDE INTERCHANGE PROTEIN DSBE"/>
    <property type="match status" value="1"/>
</dbReference>
<dbReference type="InterPro" id="IPR013766">
    <property type="entry name" value="Thioredoxin_domain"/>
</dbReference>
<proteinExistence type="predicted"/>
<evidence type="ECO:0000313" key="5">
    <source>
        <dbReference type="Proteomes" id="UP000290588"/>
    </source>
</evidence>
<protein>
    <submittedName>
        <fullName evidence="2">Protein disulfide reductase, TlpA family</fullName>
    </submittedName>
    <submittedName>
        <fullName evidence="3">Thioredoxin</fullName>
    </submittedName>
</protein>
<dbReference type="AlphaFoldDB" id="A0A347U8X1"/>
<evidence type="ECO:0000259" key="1">
    <source>
        <dbReference type="PROSITE" id="PS51352"/>
    </source>
</evidence>
<name>A0A347U8X1_9BACT</name>
<dbReference type="EMBL" id="CP032097">
    <property type="protein sequence ID" value="AXX95299.1"/>
    <property type="molecule type" value="Genomic_DNA"/>
</dbReference>
<dbReference type="SUPFAM" id="SSF52833">
    <property type="entry name" value="Thioredoxin-like"/>
    <property type="match status" value="1"/>
</dbReference>
<sequence>MKNRYLLLLLLLLFAGCEGDKAKLIKQNDEKNSTELKKEENKTYNLKTIYGENIKLTLNNNILIADKIENKMVLINFWATWCPPCIKEIPVFNELYEKYKDNFIIIGVLYEKNIDANTITNFIKENNIKFPITISEDENFRMAKELGDVKKIPESFLYSKEGFFIEKYVGIVNEKKLIEHIENNIK</sequence>